<dbReference type="Proteomes" id="UP000192468">
    <property type="component" value="Unassembled WGS sequence"/>
</dbReference>
<dbReference type="PANTHER" id="PTHR35340:SF6">
    <property type="entry name" value="ASST-DOMAIN-CONTAINING PROTEIN"/>
    <property type="match status" value="1"/>
</dbReference>
<keyword evidence="1" id="KW-0808">Transferase</keyword>
<dbReference type="STRING" id="1121291.SAMN02745134_01904"/>
<evidence type="ECO:0000313" key="2">
    <source>
        <dbReference type="Proteomes" id="UP000192468"/>
    </source>
</evidence>
<name>A0A1W1XHF7_9CLOT</name>
<reference evidence="1 2" key="1">
    <citation type="submission" date="2017-04" db="EMBL/GenBank/DDBJ databases">
        <authorList>
            <person name="Afonso C.L."/>
            <person name="Miller P.J."/>
            <person name="Scott M.A."/>
            <person name="Spackman E."/>
            <person name="Goraichik I."/>
            <person name="Dimitrov K.M."/>
            <person name="Suarez D.L."/>
            <person name="Swayne D.E."/>
        </authorList>
    </citation>
    <scope>NUCLEOTIDE SEQUENCE [LARGE SCALE GENOMIC DNA]</scope>
    <source>
        <strain evidence="1 2">DSM 12555</strain>
    </source>
</reference>
<dbReference type="InterPro" id="IPR039535">
    <property type="entry name" value="ASST-like"/>
</dbReference>
<dbReference type="GO" id="GO:0016740">
    <property type="term" value="F:transferase activity"/>
    <property type="evidence" value="ECO:0007669"/>
    <property type="project" value="UniProtKB-KW"/>
</dbReference>
<evidence type="ECO:0000313" key="1">
    <source>
        <dbReference type="EMBL" id="SMC23390.1"/>
    </source>
</evidence>
<accession>A0A1W1XHF7</accession>
<organism evidence="1 2">
    <name type="scientific">Clostridium acidisoli DSM 12555</name>
    <dbReference type="NCBI Taxonomy" id="1121291"/>
    <lineage>
        <taxon>Bacteria</taxon>
        <taxon>Bacillati</taxon>
        <taxon>Bacillota</taxon>
        <taxon>Clostridia</taxon>
        <taxon>Eubacteriales</taxon>
        <taxon>Clostridiaceae</taxon>
        <taxon>Clostridium</taxon>
    </lineage>
</organism>
<dbReference type="OrthoDB" id="264813at2"/>
<dbReference type="AlphaFoldDB" id="A0A1W1XHF7"/>
<dbReference type="InterPro" id="IPR053143">
    <property type="entry name" value="Arylsulfate_ST"/>
</dbReference>
<proteinExistence type="predicted"/>
<protein>
    <submittedName>
        <fullName evidence="1">Arylsulfotransferase (ASST)</fullName>
    </submittedName>
</protein>
<dbReference type="RefSeq" id="WP_084115488.1">
    <property type="nucleotide sequence ID" value="NZ_FWXH01000005.1"/>
</dbReference>
<keyword evidence="2" id="KW-1185">Reference proteome</keyword>
<dbReference type="Pfam" id="PF14269">
    <property type="entry name" value="Arylsulfotran_2"/>
    <property type="match status" value="1"/>
</dbReference>
<dbReference type="EMBL" id="FWXH01000005">
    <property type="protein sequence ID" value="SMC23390.1"/>
    <property type="molecule type" value="Genomic_DNA"/>
</dbReference>
<dbReference type="PANTHER" id="PTHR35340">
    <property type="entry name" value="PQQ ENZYME REPEAT PROTEIN-RELATED"/>
    <property type="match status" value="1"/>
</dbReference>
<gene>
    <name evidence="1" type="ORF">SAMN02745134_01904</name>
</gene>
<sequence>MDNFKLEESLQKCTNNYSKVWNFVSAHDLHPMKVTINMNKGGTAPDLIFVSPYTLYEATMIGQTGALIMDQAGNPIWFRPLSNRYIQNSDFRVQFYKGKPVLTMWQGTISGTQSANPNLPAGDPEPGAYFQIINQNYKIIKKLIAQKGYTADVHEFTITNRNTALFTAVKQVPADLTPYGGPADGYFDNYSIQEVDLETGKLIFFWSALNHVDPADSMISASSATSSNNIWDCFHVNSVEEGSNNTLLIRMRNMWAIYNIDKKTGNIIWQLGGKQSDFTLCPKAKFSWQHDARYRQGKRISLFDDGCCASASSPPESKAHGLILKLDFQNMSAKVDRAYYHDPMLYVPNQGNLQELSNGNQLVGWGQEPYVSEFANAGNTERDPSLNFLYDMQFPNQNLSYRAFKNKWVGLPLYKPNIALEAFRENSVIVYASWNGSTETIAWQVLVGLKPNRLSVIVDSTPRTGFETDIYVNSCAPYFQVNALNSCGDVIGTSQIVHLNEKGGQ</sequence>